<evidence type="ECO:0000313" key="2">
    <source>
        <dbReference type="Proteomes" id="UP000282321"/>
    </source>
</evidence>
<feature type="non-terminal residue" evidence="1">
    <location>
        <position position="1017"/>
    </location>
</feature>
<comment type="caution">
    <text evidence="1">The sequence shown here is derived from an EMBL/GenBank/DDBJ whole genome shotgun (WGS) entry which is preliminary data.</text>
</comment>
<sequence length="1017" mass="105032">MKRRSLIILFALLFVLLVTISPNAIRGESIGDTLHFSIGNTQITAVIQSINGDTVDLNGEVINNNVGSLNFTGLKISYSDYMNGHISVVGIGTVDFSGATPFSIGNVTVTNLTGVIDSTGFHGNGAMNIAGSIVSIGLEIGGNGYIYGVLQTDSITIGGVTINNLTGTLSNIGFQGQGEFIYGSNTIDVLFETDYSGNINGIVDSCNISVGNFSIIDFHGTFTNSTFNGFGKIAIGDSYIDANLSLNNNSEITITDGYVDVGNVQIRNIRGNITPSEGFSGSGSVYFNNTILSVAFSTDLTSGDVNVAVQDPDIIVGGVRITNLYITFDTQHGFSGQGTVHIENLSYPATGMVTVQIWTDASGNFDVGIVNGQVTLNNGNTINNLNATVTNNGFSGSGTYYDYSSGSDVTVVFSSDYNGNISWSISGDAINIGDIVIHHYFVDANGGHGWWIVSPTDSIYLDVDMGGNSATVAYPSTFDLGGVTVSNFTGTLTYNNGVTSFSGQGDITIDGVTVTLTFGLNPSGKLVGTAPNSFGLAGGSITIYGVTLTLTEDGISGIGHLNLENVQMDVNFFVNFDGTVSGGFSNGTIYLGNLTLTNAHLQFSPLAGGADVVIPGLGNGTIGAEFQTDGNGGLAIVFNVSNIEVEGFTINGSVLYNNGNLNISGTLILPNNGGSCGVNDLIVNSTGIVSGDVVLSNVNIAGYAIVSGNGQFESNPPRLNINATVDLSSTGVLDSVIVQNLAINSDGHILSMSGLGVTGLNIGGFEVSGWMEITDNYIILHTLSCDLSPLGGGTVAVNELTFDRDGNFINVGSFGVTNLTVGSFKGSGWAEFIPDQQAIKISGMVSVTPIGYFEVQSLVLGYDGSIISLTGTSARITIGGYGFAGEVEMPTSDELYIAGSIQLPQFINNAAASGSITLKKTNSSGVMNTGFDVVGGSFDVPSFEIGGYDFTGASFAFDSVGVAGSADINIPNIAGIDVSFGFEWDGTFDSCSVVANGMSIPLGSTGLLLDGAGGGLY</sequence>
<proteinExistence type="predicted"/>
<gene>
    <name evidence="1" type="ORF">DRP44_06870</name>
</gene>
<dbReference type="Proteomes" id="UP000282321">
    <property type="component" value="Unassembled WGS sequence"/>
</dbReference>
<evidence type="ECO:0000313" key="1">
    <source>
        <dbReference type="EMBL" id="RKX65198.1"/>
    </source>
</evidence>
<dbReference type="EMBL" id="QNBC01000104">
    <property type="protein sequence ID" value="RKX65198.1"/>
    <property type="molecule type" value="Genomic_DNA"/>
</dbReference>
<dbReference type="AlphaFoldDB" id="A0A660S5X6"/>
<accession>A0A660S5X6</accession>
<organism evidence="1 2">
    <name type="scientific">candidate division TA06 bacterium</name>
    <dbReference type="NCBI Taxonomy" id="2250710"/>
    <lineage>
        <taxon>Bacteria</taxon>
        <taxon>Bacteria division TA06</taxon>
    </lineage>
</organism>
<reference evidence="1 2" key="1">
    <citation type="submission" date="2018-06" db="EMBL/GenBank/DDBJ databases">
        <title>Extensive metabolic versatility and redundancy in microbially diverse, dynamic hydrothermal sediments.</title>
        <authorList>
            <person name="Dombrowski N."/>
            <person name="Teske A."/>
            <person name="Baker B.J."/>
        </authorList>
    </citation>
    <scope>NUCLEOTIDE SEQUENCE [LARGE SCALE GENOMIC DNA]</scope>
    <source>
        <strain evidence="1">B35_G9</strain>
    </source>
</reference>
<name>A0A660S5X6_UNCT6</name>
<protein>
    <submittedName>
        <fullName evidence="1">Uncharacterized protein</fullName>
    </submittedName>
</protein>